<reference evidence="1 2" key="1">
    <citation type="submission" date="2021-12" db="EMBL/GenBank/DDBJ databases">
        <title>Discovery of the Pendulisporaceae a myxobacterial family with distinct sporulation behavior and unique specialized metabolism.</title>
        <authorList>
            <person name="Garcia R."/>
            <person name="Popoff A."/>
            <person name="Bader C.D."/>
            <person name="Loehr J."/>
            <person name="Walesch S."/>
            <person name="Walt C."/>
            <person name="Boldt J."/>
            <person name="Bunk B."/>
            <person name="Haeckl F.J.F.P.J."/>
            <person name="Gunesch A.P."/>
            <person name="Birkelbach J."/>
            <person name="Nuebel U."/>
            <person name="Pietschmann T."/>
            <person name="Bach T."/>
            <person name="Mueller R."/>
        </authorList>
    </citation>
    <scope>NUCLEOTIDE SEQUENCE [LARGE SCALE GENOMIC DNA]</scope>
    <source>
        <strain evidence="1 2">MSr11954</strain>
    </source>
</reference>
<sequence>MSTLSRAQIFDALNRLNAELSNASVQAECFLVGGAVMCLVLDARPATKDVDAWFTEPQAVRAAAARVATQMGLPEDWLNDAAKAFVPEGASFEQWRSFSNLQISVADERTLLAMKCAASRSEEDRQDIAFLAHRLGLSSSQAVLDVVLQFYPAARLPVRTQLMLEEMFDESD</sequence>
<dbReference type="EMBL" id="CP089984">
    <property type="protein sequence ID" value="WXB14460.1"/>
    <property type="molecule type" value="Genomic_DNA"/>
</dbReference>
<evidence type="ECO:0000313" key="1">
    <source>
        <dbReference type="EMBL" id="WXB14460.1"/>
    </source>
</evidence>
<keyword evidence="2" id="KW-1185">Reference proteome</keyword>
<accession>A0ABZ2LZC9</accession>
<evidence type="ECO:0000313" key="2">
    <source>
        <dbReference type="Proteomes" id="UP001370348"/>
    </source>
</evidence>
<name>A0ABZ2LZC9_9BACT</name>
<dbReference type="Proteomes" id="UP001370348">
    <property type="component" value="Chromosome"/>
</dbReference>
<gene>
    <name evidence="1" type="ORF">LZC94_42380</name>
</gene>
<dbReference type="RefSeq" id="WP_394824080.1">
    <property type="nucleotide sequence ID" value="NZ_CP089984.1"/>
</dbReference>
<protein>
    <submittedName>
        <fullName evidence="1">Uncharacterized protein</fullName>
    </submittedName>
</protein>
<organism evidence="1 2">
    <name type="scientific">Pendulispora albinea</name>
    <dbReference type="NCBI Taxonomy" id="2741071"/>
    <lineage>
        <taxon>Bacteria</taxon>
        <taxon>Pseudomonadati</taxon>
        <taxon>Myxococcota</taxon>
        <taxon>Myxococcia</taxon>
        <taxon>Myxococcales</taxon>
        <taxon>Sorangiineae</taxon>
        <taxon>Pendulisporaceae</taxon>
        <taxon>Pendulispora</taxon>
    </lineage>
</organism>
<proteinExistence type="predicted"/>